<feature type="region of interest" description="Disordered" evidence="1">
    <location>
        <begin position="29"/>
        <end position="49"/>
    </location>
</feature>
<organism evidence="2 3">
    <name type="scientific">Araneus ventricosus</name>
    <name type="common">Orbweaver spider</name>
    <name type="synonym">Epeira ventricosa</name>
    <dbReference type="NCBI Taxonomy" id="182803"/>
    <lineage>
        <taxon>Eukaryota</taxon>
        <taxon>Metazoa</taxon>
        <taxon>Ecdysozoa</taxon>
        <taxon>Arthropoda</taxon>
        <taxon>Chelicerata</taxon>
        <taxon>Arachnida</taxon>
        <taxon>Araneae</taxon>
        <taxon>Araneomorphae</taxon>
        <taxon>Entelegynae</taxon>
        <taxon>Araneoidea</taxon>
        <taxon>Araneidae</taxon>
        <taxon>Araneus</taxon>
    </lineage>
</organism>
<protein>
    <submittedName>
        <fullName evidence="2">Uncharacterized protein</fullName>
    </submittedName>
</protein>
<evidence type="ECO:0000256" key="1">
    <source>
        <dbReference type="SAM" id="MobiDB-lite"/>
    </source>
</evidence>
<proteinExistence type="predicted"/>
<dbReference type="Proteomes" id="UP000499080">
    <property type="component" value="Unassembled WGS sequence"/>
</dbReference>
<feature type="region of interest" description="Disordered" evidence="1">
    <location>
        <begin position="96"/>
        <end position="134"/>
    </location>
</feature>
<keyword evidence="3" id="KW-1185">Reference proteome</keyword>
<dbReference type="EMBL" id="BGPR01000016">
    <property type="protein sequence ID" value="GBL78800.1"/>
    <property type="molecule type" value="Genomic_DNA"/>
</dbReference>
<name>A0A4Y2AGE5_ARAVE</name>
<accession>A0A4Y2AGE5</accession>
<dbReference type="AlphaFoldDB" id="A0A4Y2AGE5"/>
<reference evidence="2 3" key="1">
    <citation type="journal article" date="2019" name="Sci. Rep.">
        <title>Orb-weaving spider Araneus ventricosus genome elucidates the spidroin gene catalogue.</title>
        <authorList>
            <person name="Kono N."/>
            <person name="Nakamura H."/>
            <person name="Ohtoshi R."/>
            <person name="Moran D.A.P."/>
            <person name="Shinohara A."/>
            <person name="Yoshida Y."/>
            <person name="Fujiwara M."/>
            <person name="Mori M."/>
            <person name="Tomita M."/>
            <person name="Arakawa K."/>
        </authorList>
    </citation>
    <scope>NUCLEOTIDE SEQUENCE [LARGE SCALE GENOMIC DNA]</scope>
</reference>
<sequence>MGPGFDSLISGLGVYFGIPGWVGFRCKRAEPNPTPNPTGGTRIDPNGKLSTSELKGFQIRNPIPFKIRRVLGLLHVKSYVGVKGSPAGLLRKFREGVPAQASSSSSERGSKLRGPSQNSSSVASKRDVNVNKLN</sequence>
<evidence type="ECO:0000313" key="3">
    <source>
        <dbReference type="Proteomes" id="UP000499080"/>
    </source>
</evidence>
<comment type="caution">
    <text evidence="2">The sequence shown here is derived from an EMBL/GenBank/DDBJ whole genome shotgun (WGS) entry which is preliminary data.</text>
</comment>
<gene>
    <name evidence="2" type="ORF">AVEN_65334_1</name>
</gene>
<feature type="compositionally biased region" description="Basic and acidic residues" evidence="1">
    <location>
        <begin position="124"/>
        <end position="134"/>
    </location>
</feature>
<evidence type="ECO:0000313" key="2">
    <source>
        <dbReference type="EMBL" id="GBL78800.1"/>
    </source>
</evidence>